<sequence>MRWTPITRSELDDLLIDQLADCPSELRAAFVQSAIAPQKWSQFPYGDEGGGFWAVAVLGSKVLWYNDIEDGFNVSHFTEPGRIPDDEYWCQHDPLEWALPRLIGDPPGWRKGAPRPMT</sequence>
<dbReference type="Proteomes" id="UP001168823">
    <property type="component" value="Unassembled WGS sequence"/>
</dbReference>
<gene>
    <name evidence="1" type="ORF">Q2100_18020</name>
</gene>
<proteinExistence type="predicted"/>
<dbReference type="EMBL" id="JAUMSQ010000142">
    <property type="protein sequence ID" value="MDO3637642.1"/>
    <property type="molecule type" value="Genomic_DNA"/>
</dbReference>
<evidence type="ECO:0008006" key="3">
    <source>
        <dbReference type="Google" id="ProtNLM"/>
    </source>
</evidence>
<evidence type="ECO:0000313" key="1">
    <source>
        <dbReference type="EMBL" id="MDO3637642.1"/>
    </source>
</evidence>
<comment type="caution">
    <text evidence="1">The sequence shown here is derived from an EMBL/GenBank/DDBJ whole genome shotgun (WGS) entry which is preliminary data.</text>
</comment>
<keyword evidence="2" id="KW-1185">Reference proteome</keyword>
<name>A0ABT8UIK7_9MYCO</name>
<protein>
    <recommendedName>
        <fullName evidence="3">DUF551 domain-containing protein</fullName>
    </recommendedName>
</protein>
<organism evidence="1 2">
    <name type="scientific">Mycolicibacterium arseniciresistens</name>
    <dbReference type="NCBI Taxonomy" id="3062257"/>
    <lineage>
        <taxon>Bacteria</taxon>
        <taxon>Bacillati</taxon>
        <taxon>Actinomycetota</taxon>
        <taxon>Actinomycetes</taxon>
        <taxon>Mycobacteriales</taxon>
        <taxon>Mycobacteriaceae</taxon>
        <taxon>Mycolicibacterium</taxon>
    </lineage>
</organism>
<accession>A0ABT8UIK7</accession>
<evidence type="ECO:0000313" key="2">
    <source>
        <dbReference type="Proteomes" id="UP001168823"/>
    </source>
</evidence>
<dbReference type="RefSeq" id="WP_302915165.1">
    <property type="nucleotide sequence ID" value="NZ_JAUMSQ010000142.1"/>
</dbReference>
<reference evidence="1" key="1">
    <citation type="submission" date="2023-07" db="EMBL/GenBank/DDBJ databases">
        <title>Mycolicibacterium sp. nov., a novel bacterial species.</title>
        <authorList>
            <person name="Cao Y."/>
        </authorList>
    </citation>
    <scope>NUCLEOTIDE SEQUENCE</scope>
    <source>
        <strain evidence="1">KC 300</strain>
    </source>
</reference>